<name>A0A7R9T514_9CHLO</name>
<proteinExistence type="predicted"/>
<dbReference type="SMART" id="SM00271">
    <property type="entry name" value="DnaJ"/>
    <property type="match status" value="1"/>
</dbReference>
<dbReference type="InterPro" id="IPR018253">
    <property type="entry name" value="DnaJ_domain_CS"/>
</dbReference>
<dbReference type="CDD" id="cd06257">
    <property type="entry name" value="DnaJ"/>
    <property type="match status" value="1"/>
</dbReference>
<dbReference type="PROSITE" id="PS50076">
    <property type="entry name" value="DNAJ_2"/>
    <property type="match status" value="1"/>
</dbReference>
<dbReference type="PROSITE" id="PS00636">
    <property type="entry name" value="DNAJ_1"/>
    <property type="match status" value="1"/>
</dbReference>
<dbReference type="SUPFAM" id="SSF46565">
    <property type="entry name" value="Chaperone J-domain"/>
    <property type="match status" value="1"/>
</dbReference>
<dbReference type="InterPro" id="IPR001623">
    <property type="entry name" value="DnaJ_domain"/>
</dbReference>
<evidence type="ECO:0000256" key="1">
    <source>
        <dbReference type="SAM" id="MobiDB-lite"/>
    </source>
</evidence>
<dbReference type="InterPro" id="IPR019734">
    <property type="entry name" value="TPR_rpt"/>
</dbReference>
<dbReference type="AlphaFoldDB" id="A0A7R9T514"/>
<evidence type="ECO:0000259" key="2">
    <source>
        <dbReference type="PROSITE" id="PS50076"/>
    </source>
</evidence>
<dbReference type="PRINTS" id="PR00625">
    <property type="entry name" value="JDOMAIN"/>
</dbReference>
<sequence length="551" mass="61194">MYSRAIMVFASAPRTNAGKGDESPLGVQIDTFVGRDAAVLLTNRAAARMMIPNESTPYDEYRVLILKALTDCERAVRADASYTRAQLRVAACHMKLGSFGTAMDFLEVLSASEDADVENAKIEAKAASEHLSKVLGALLKLRACVPGLPRLYSDSRARKLDETYEPVVKSVAALSSYPLLSSSEFGKPFVEAKAALLIACGAYQEASAFISEIETLGLSKEGWVPEFTFSALLGKGDPHAACEYVKSVSECDVDEEAIEMARTMLKGKEDGNKMFNAEKYAEAVASYTLAFDAGKVPVAAAYCSIVLGNRAAAYQGLNEFLNALADCGRALAFNPWNIKALSRRATLHESIRCWDDAIRDLRSYVEIAGNAQYDLFATAQERKNALAMATDRLRRLETTKTTQANSQVDMYRILGLDELKDKATQTDIKKAYRALALKYHPDKANRNMPSWAPASELHDDADRLFKLIGETNAQLSDQALRRVYDETERIRAQRERHASYERSFTRSNTWSAPTPNDFQFGQDAPWMSPNSRRSKPRVNRQSSGKNYYWNF</sequence>
<dbReference type="Gene3D" id="1.10.287.110">
    <property type="entry name" value="DnaJ domain"/>
    <property type="match status" value="1"/>
</dbReference>
<dbReference type="InterPro" id="IPR011990">
    <property type="entry name" value="TPR-like_helical_dom_sf"/>
</dbReference>
<gene>
    <name evidence="3" type="ORF">OLUC0939_LOCUS6123</name>
</gene>
<accession>A0A7R9T514</accession>
<dbReference type="Gene3D" id="1.25.40.10">
    <property type="entry name" value="Tetratricopeptide repeat domain"/>
    <property type="match status" value="2"/>
</dbReference>
<organism evidence="3">
    <name type="scientific">Ostreococcus sp. 'lucimarinus'</name>
    <dbReference type="NCBI Taxonomy" id="242159"/>
    <lineage>
        <taxon>Eukaryota</taxon>
        <taxon>Viridiplantae</taxon>
        <taxon>Chlorophyta</taxon>
        <taxon>Mamiellophyceae</taxon>
        <taxon>Mamiellales</taxon>
        <taxon>Bathycoccaceae</taxon>
        <taxon>Ostreococcus</taxon>
    </lineage>
</organism>
<feature type="compositionally biased region" description="Polar residues" evidence="1">
    <location>
        <begin position="505"/>
        <end position="519"/>
    </location>
</feature>
<evidence type="ECO:0000313" key="3">
    <source>
        <dbReference type="EMBL" id="CAD8225383.1"/>
    </source>
</evidence>
<dbReference type="SUPFAM" id="SSF48452">
    <property type="entry name" value="TPR-like"/>
    <property type="match status" value="2"/>
</dbReference>
<dbReference type="EMBL" id="HBDX01007143">
    <property type="protein sequence ID" value="CAD8225383.1"/>
    <property type="molecule type" value="Transcribed_RNA"/>
</dbReference>
<dbReference type="SMART" id="SM00028">
    <property type="entry name" value="TPR"/>
    <property type="match status" value="2"/>
</dbReference>
<feature type="region of interest" description="Disordered" evidence="1">
    <location>
        <begin position="501"/>
        <end position="542"/>
    </location>
</feature>
<dbReference type="PANTHER" id="PTHR45181:SF4">
    <property type="entry name" value="HEAT SHOCK PROTEIN DNAJ WITH TETRATRICOPEPTIDE REPEAT-CONTAINING PROTEIN"/>
    <property type="match status" value="1"/>
</dbReference>
<dbReference type="PANTHER" id="PTHR45181">
    <property type="entry name" value="HEAT SHOCK PROTEIN DNAJ WITH TETRATRICOPEPTIDE REPEAT-CONTAINING PROTEIN"/>
    <property type="match status" value="1"/>
</dbReference>
<protein>
    <recommendedName>
        <fullName evidence="2">J domain-containing protein</fullName>
    </recommendedName>
</protein>
<feature type="domain" description="J" evidence="2">
    <location>
        <begin position="409"/>
        <end position="488"/>
    </location>
</feature>
<reference evidence="3" key="1">
    <citation type="submission" date="2021-01" db="EMBL/GenBank/DDBJ databases">
        <authorList>
            <person name="Corre E."/>
            <person name="Pelletier E."/>
            <person name="Niang G."/>
            <person name="Scheremetjew M."/>
            <person name="Finn R."/>
            <person name="Kale V."/>
            <person name="Holt S."/>
            <person name="Cochrane G."/>
            <person name="Meng A."/>
            <person name="Brown T."/>
            <person name="Cohen L."/>
        </authorList>
    </citation>
    <scope>NUCLEOTIDE SEQUENCE</scope>
    <source>
        <strain evidence="3">Clade-A-BCC118000</strain>
    </source>
</reference>
<dbReference type="InterPro" id="IPR036869">
    <property type="entry name" value="J_dom_sf"/>
</dbReference>
<dbReference type="Pfam" id="PF00226">
    <property type="entry name" value="DnaJ"/>
    <property type="match status" value="1"/>
</dbReference>